<organism evidence="8 9">
    <name type="scientific">Ferruginivarius sediminum</name>
    <dbReference type="NCBI Taxonomy" id="2661937"/>
    <lineage>
        <taxon>Bacteria</taxon>
        <taxon>Pseudomonadati</taxon>
        <taxon>Pseudomonadota</taxon>
        <taxon>Alphaproteobacteria</taxon>
        <taxon>Rhodospirillales</taxon>
        <taxon>Rhodospirillaceae</taxon>
        <taxon>Ferruginivarius</taxon>
    </lineage>
</organism>
<feature type="domain" description="Type II secretion system protein GspF" evidence="7">
    <location>
        <begin position="161"/>
        <end position="285"/>
    </location>
</feature>
<dbReference type="RefSeq" id="WP_114581268.1">
    <property type="nucleotide sequence ID" value="NZ_QPMH01000004.1"/>
</dbReference>
<keyword evidence="4 6" id="KW-1133">Transmembrane helix</keyword>
<evidence type="ECO:0000259" key="7">
    <source>
        <dbReference type="Pfam" id="PF00482"/>
    </source>
</evidence>
<keyword evidence="5 6" id="KW-0472">Membrane</keyword>
<feature type="transmembrane region" description="Helical" evidence="6">
    <location>
        <begin position="302"/>
        <end position="321"/>
    </location>
</feature>
<evidence type="ECO:0000256" key="3">
    <source>
        <dbReference type="ARBA" id="ARBA00022692"/>
    </source>
</evidence>
<dbReference type="Gene3D" id="1.20.81.30">
    <property type="entry name" value="Type II secretion system (T2SS), domain F"/>
    <property type="match status" value="1"/>
</dbReference>
<dbReference type="GO" id="GO:0005886">
    <property type="term" value="C:plasma membrane"/>
    <property type="evidence" value="ECO:0007669"/>
    <property type="project" value="UniProtKB-SubCell"/>
</dbReference>
<dbReference type="PANTHER" id="PTHR35007">
    <property type="entry name" value="INTEGRAL MEMBRANE PROTEIN-RELATED"/>
    <property type="match status" value="1"/>
</dbReference>
<evidence type="ECO:0000256" key="1">
    <source>
        <dbReference type="ARBA" id="ARBA00004651"/>
    </source>
</evidence>
<evidence type="ECO:0000256" key="6">
    <source>
        <dbReference type="SAM" id="Phobius"/>
    </source>
</evidence>
<evidence type="ECO:0000256" key="4">
    <source>
        <dbReference type="ARBA" id="ARBA00022989"/>
    </source>
</evidence>
<proteinExistence type="predicted"/>
<dbReference type="EMBL" id="QPMH01000004">
    <property type="protein sequence ID" value="RDD62693.1"/>
    <property type="molecule type" value="Genomic_DNA"/>
</dbReference>
<accession>A0A369TBK0</accession>
<dbReference type="Pfam" id="PF00482">
    <property type="entry name" value="T2SSF"/>
    <property type="match status" value="1"/>
</dbReference>
<dbReference type="Proteomes" id="UP000253941">
    <property type="component" value="Unassembled WGS sequence"/>
</dbReference>
<evidence type="ECO:0000313" key="8">
    <source>
        <dbReference type="EMBL" id="RDD62693.1"/>
    </source>
</evidence>
<dbReference type="AlphaFoldDB" id="A0A369TBK0"/>
<keyword evidence="2" id="KW-1003">Cell membrane</keyword>
<reference evidence="8 9" key="1">
    <citation type="submission" date="2018-07" db="EMBL/GenBank/DDBJ databases">
        <title>Venubactetium sediminum gen. nov., sp. nov., isolated from a marine solar saltern.</title>
        <authorList>
            <person name="Wang S."/>
        </authorList>
    </citation>
    <scope>NUCLEOTIDE SEQUENCE [LARGE SCALE GENOMIC DNA]</scope>
    <source>
        <strain evidence="8 9">WD2A32</strain>
    </source>
</reference>
<comment type="caution">
    <text evidence="8">The sequence shown here is derived from an EMBL/GenBank/DDBJ whole genome shotgun (WGS) entry which is preliminary data.</text>
</comment>
<feature type="transmembrane region" description="Helical" evidence="6">
    <location>
        <begin position="269"/>
        <end position="290"/>
    </location>
</feature>
<dbReference type="InterPro" id="IPR018076">
    <property type="entry name" value="T2SS_GspF_dom"/>
</dbReference>
<name>A0A369TBK0_9PROT</name>
<protein>
    <submittedName>
        <fullName evidence="8">Pilus assembly protein TadB</fullName>
    </submittedName>
</protein>
<dbReference type="PANTHER" id="PTHR35007:SF1">
    <property type="entry name" value="PILUS ASSEMBLY PROTEIN"/>
    <property type="match status" value="1"/>
</dbReference>
<sequence>MPVTPELAMVAVFMGVLVVFGLTGLLMVLFGGDRQRKRRLERAAGHKAPAGAMNKAQASLRRDEDGGGLFVQLLRKAIPGHRSLSAKLSRTGYDISISRYLTLSAAVAAVAALALFIVLKGPIWLVVAGGLFIGWLLPRITIGILAARRVNRFLLELPDAIDVMVRGLKSGLPVTEMIDNVGQDFEGPVGQEFRNIADNIRFGRAIEEALWSVAERLDIPEFNFLAISVGVQRESGGNLTETLRNLSSLLRQRQQMRLKVKALSSEARASAYIVGALPFIMLGLMFLLNAEYIGRLFEDPRGHWMLGGALASEMFGAFVMFKMVRFEI</sequence>
<keyword evidence="9" id="KW-1185">Reference proteome</keyword>
<feature type="transmembrane region" description="Helical" evidence="6">
    <location>
        <begin position="97"/>
        <end position="117"/>
    </location>
</feature>
<evidence type="ECO:0000313" key="9">
    <source>
        <dbReference type="Proteomes" id="UP000253941"/>
    </source>
</evidence>
<gene>
    <name evidence="8" type="ORF">DRB17_05905</name>
</gene>
<keyword evidence="3 6" id="KW-0812">Transmembrane</keyword>
<feature type="transmembrane region" description="Helical" evidence="6">
    <location>
        <begin position="12"/>
        <end position="32"/>
    </location>
</feature>
<evidence type="ECO:0000256" key="5">
    <source>
        <dbReference type="ARBA" id="ARBA00023136"/>
    </source>
</evidence>
<dbReference type="InterPro" id="IPR042094">
    <property type="entry name" value="T2SS_GspF_sf"/>
</dbReference>
<comment type="subcellular location">
    <subcellularLocation>
        <location evidence="1">Cell membrane</location>
        <topology evidence="1">Multi-pass membrane protein</topology>
    </subcellularLocation>
</comment>
<feature type="transmembrane region" description="Helical" evidence="6">
    <location>
        <begin position="123"/>
        <end position="147"/>
    </location>
</feature>
<evidence type="ECO:0000256" key="2">
    <source>
        <dbReference type="ARBA" id="ARBA00022475"/>
    </source>
</evidence>